<dbReference type="GO" id="GO:0005524">
    <property type="term" value="F:ATP binding"/>
    <property type="evidence" value="ECO:0007669"/>
    <property type="project" value="UniProtKB-KW"/>
</dbReference>
<evidence type="ECO:0000313" key="5">
    <source>
        <dbReference type="EMBL" id="ODM93199.1"/>
    </source>
</evidence>
<dbReference type="InterPro" id="IPR004344">
    <property type="entry name" value="TTL/TTLL_fam"/>
</dbReference>
<sequence>MGWGQPAVGKRVHSSNHDNSSSSDPKSGETEEISDPPPYCSKRARELSPELDSICNENEVMPGISVVQNGGDSSSKKRLMVSDLNGSVCGNGNGVVEHDDCNNQDDASNHSNGSTAKDVDGGAASASVNDSGSDSDTTIRTSTLRNPNDLSVEPNCSASAKGVRISQSRKGPRVLASKRPTKQSGNRKASSLRKSTTAQSLVGIVENTDSEDSDESEVFLDDLPSSSSRSESTESSVASANSAASVDNVPKTEVRRIVPAIRPSYFPFVPPYVNFCMHDEKTDELPEEIRKLLKWRLSPITPIVVKRTVANSGYRLLRKTVEWEGQWGKHMKSNMFRASLKDFQKLNHIPGTFQVGRKDRLWRNLHRFMTKFGKDEFGFLPRTFILPQEIKQLKTAWDSTDSKNTPWIVKPPAAARGTGIRVVNKWSQVPKKKPVIVQSYVANPYLINDRKFDLRLYVLVTDFNPLKIYMYNDGLVRFAPVKYSHDSKRVGDRFMHLTNYSVNKNCELYTHNEDAEACEGHKWTLKTLWRYLKDRDVNTSTLWDKMEEIVVKTLLSAEELITSNTHCMPNRYSGYELFGFDIIIDQELKPWLLEVNISPSLHSSSPLDLAVKGPLIKEVFNIVGFHVPMKLSAATKKKFLESLDVQLELETPVFDKRLYTYVLNKEEKQKQIAFKSSFSHRDKYLESIIESLTPDDLRQLILAEDELSQCEGFSRIFPGPNTYTYFPYFENPRYYNMLFDAWEAKYGDNRSTGVERLIELCHNRVHLNVEPSALSATFENQDNVDVEIGLGAVNGSSSAIAMSLTQKDQDSTEENDNDIVKPMDVEIESDQNLISTTSETDTSSSSSSSTTSSASSSSSTHPLSSHSSVELETCPSFLTTATAPTIPLVLDNITNSPRSLIQDVFSNSPTIKCHDEDRLAVGNTNTTIQQPVGDFIKGICF</sequence>
<dbReference type="STRING" id="48709.A0A1D2MJM3"/>
<organism evidence="5 6">
    <name type="scientific">Orchesella cincta</name>
    <name type="common">Springtail</name>
    <name type="synonym">Podura cincta</name>
    <dbReference type="NCBI Taxonomy" id="48709"/>
    <lineage>
        <taxon>Eukaryota</taxon>
        <taxon>Metazoa</taxon>
        <taxon>Ecdysozoa</taxon>
        <taxon>Arthropoda</taxon>
        <taxon>Hexapoda</taxon>
        <taxon>Collembola</taxon>
        <taxon>Entomobryomorpha</taxon>
        <taxon>Entomobryoidea</taxon>
        <taxon>Orchesellidae</taxon>
        <taxon>Orchesellinae</taxon>
        <taxon>Orchesella</taxon>
    </lineage>
</organism>
<dbReference type="Gene3D" id="3.30.470.20">
    <property type="entry name" value="ATP-grasp fold, B domain"/>
    <property type="match status" value="1"/>
</dbReference>
<proteinExistence type="predicted"/>
<feature type="compositionally biased region" description="Low complexity" evidence="4">
    <location>
        <begin position="225"/>
        <end position="245"/>
    </location>
</feature>
<feature type="compositionally biased region" description="Polar residues" evidence="4">
    <location>
        <begin position="182"/>
        <end position="200"/>
    </location>
</feature>
<dbReference type="PANTHER" id="PTHR12241:SF162">
    <property type="entry name" value="TUBULIN MONOGLUTAMYLASE TTLL4"/>
    <property type="match status" value="1"/>
</dbReference>
<feature type="region of interest" description="Disordered" evidence="4">
    <location>
        <begin position="64"/>
        <end position="248"/>
    </location>
</feature>
<evidence type="ECO:0000313" key="6">
    <source>
        <dbReference type="Proteomes" id="UP000094527"/>
    </source>
</evidence>
<keyword evidence="1" id="KW-0436">Ligase</keyword>
<dbReference type="AlphaFoldDB" id="A0A1D2MJM3"/>
<dbReference type="GO" id="GO:0036064">
    <property type="term" value="C:ciliary basal body"/>
    <property type="evidence" value="ECO:0007669"/>
    <property type="project" value="TreeGrafter"/>
</dbReference>
<dbReference type="PROSITE" id="PS51221">
    <property type="entry name" value="TTL"/>
    <property type="match status" value="1"/>
</dbReference>
<dbReference type="PANTHER" id="PTHR12241">
    <property type="entry name" value="TUBULIN POLYGLUTAMYLASE"/>
    <property type="match status" value="1"/>
</dbReference>
<feature type="compositionally biased region" description="Acidic residues" evidence="4">
    <location>
        <begin position="208"/>
        <end position="220"/>
    </location>
</feature>
<evidence type="ECO:0000256" key="1">
    <source>
        <dbReference type="ARBA" id="ARBA00022598"/>
    </source>
</evidence>
<evidence type="ECO:0000256" key="3">
    <source>
        <dbReference type="ARBA" id="ARBA00022840"/>
    </source>
</evidence>
<keyword evidence="3" id="KW-0067">ATP-binding</keyword>
<dbReference type="Proteomes" id="UP000094527">
    <property type="component" value="Unassembled WGS sequence"/>
</dbReference>
<dbReference type="EMBL" id="LJIJ01001046">
    <property type="protein sequence ID" value="ODM93199.1"/>
    <property type="molecule type" value="Genomic_DNA"/>
</dbReference>
<feature type="compositionally biased region" description="Polar residues" evidence="4">
    <location>
        <begin position="126"/>
        <end position="158"/>
    </location>
</feature>
<feature type="region of interest" description="Disordered" evidence="4">
    <location>
        <begin position="834"/>
        <end position="869"/>
    </location>
</feature>
<dbReference type="GO" id="GO:0000226">
    <property type="term" value="P:microtubule cytoskeleton organization"/>
    <property type="evidence" value="ECO:0007669"/>
    <property type="project" value="TreeGrafter"/>
</dbReference>
<accession>A0A1D2MJM3</accession>
<keyword evidence="2" id="KW-0547">Nucleotide-binding</keyword>
<feature type="region of interest" description="Disordered" evidence="4">
    <location>
        <begin position="1"/>
        <end position="46"/>
    </location>
</feature>
<feature type="compositionally biased region" description="Low complexity" evidence="4">
    <location>
        <begin position="835"/>
        <end position="868"/>
    </location>
</feature>
<dbReference type="OrthoDB" id="202825at2759"/>
<name>A0A1D2MJM3_ORCCI</name>
<evidence type="ECO:0000256" key="4">
    <source>
        <dbReference type="SAM" id="MobiDB-lite"/>
    </source>
</evidence>
<reference evidence="5 6" key="1">
    <citation type="journal article" date="2016" name="Genome Biol. Evol.">
        <title>Gene Family Evolution Reflects Adaptation to Soil Environmental Stressors in the Genome of the Collembolan Orchesella cincta.</title>
        <authorList>
            <person name="Faddeeva-Vakhrusheva A."/>
            <person name="Derks M.F."/>
            <person name="Anvar S.Y."/>
            <person name="Agamennone V."/>
            <person name="Suring W."/>
            <person name="Smit S."/>
            <person name="van Straalen N.M."/>
            <person name="Roelofs D."/>
        </authorList>
    </citation>
    <scope>NUCLEOTIDE SEQUENCE [LARGE SCALE GENOMIC DNA]</scope>
    <source>
        <tissue evidence="5">Mixed pool</tissue>
    </source>
</reference>
<evidence type="ECO:0000256" key="2">
    <source>
        <dbReference type="ARBA" id="ARBA00022741"/>
    </source>
</evidence>
<protein>
    <submittedName>
        <fullName evidence="5">Tubulin polyglutamylase TTLL4</fullName>
    </submittedName>
</protein>
<feature type="compositionally biased region" description="Polar residues" evidence="4">
    <location>
        <begin position="104"/>
        <end position="115"/>
    </location>
</feature>
<dbReference type="SUPFAM" id="SSF56059">
    <property type="entry name" value="Glutathione synthetase ATP-binding domain-like"/>
    <property type="match status" value="1"/>
</dbReference>
<gene>
    <name evidence="5" type="ORF">Ocin01_13484</name>
</gene>
<dbReference type="GO" id="GO:0015631">
    <property type="term" value="F:tubulin binding"/>
    <property type="evidence" value="ECO:0007669"/>
    <property type="project" value="TreeGrafter"/>
</dbReference>
<comment type="caution">
    <text evidence="5">The sequence shown here is derived from an EMBL/GenBank/DDBJ whole genome shotgun (WGS) entry which is preliminary data.</text>
</comment>
<keyword evidence="6" id="KW-1185">Reference proteome</keyword>
<dbReference type="GO" id="GO:0070740">
    <property type="term" value="F:tubulin-glutamic acid ligase activity"/>
    <property type="evidence" value="ECO:0007669"/>
    <property type="project" value="TreeGrafter"/>
</dbReference>
<dbReference type="Pfam" id="PF03133">
    <property type="entry name" value="TTL"/>
    <property type="match status" value="1"/>
</dbReference>